<evidence type="ECO:0000313" key="1">
    <source>
        <dbReference type="EMBL" id="KXZ13430.1"/>
    </source>
</evidence>
<evidence type="ECO:0000313" key="2">
    <source>
        <dbReference type="Proteomes" id="UP000075430"/>
    </source>
</evidence>
<dbReference type="InterPro" id="IPR023198">
    <property type="entry name" value="PGP-like_dom2"/>
</dbReference>
<dbReference type="Proteomes" id="UP000075430">
    <property type="component" value="Unassembled WGS sequence"/>
</dbReference>
<keyword evidence="2" id="KW-1185">Reference proteome</keyword>
<gene>
    <name evidence="1" type="ORF">AXI58_04655</name>
</gene>
<dbReference type="InterPro" id="IPR023214">
    <property type="entry name" value="HAD_sf"/>
</dbReference>
<dbReference type="AlphaFoldDB" id="A0A150F2R3"/>
<sequence length="94" mass="10983">MYIKSLFRRTNKEILTYFISKDELKLTKGLTDILNQLKKSETPMAIASATVKENVEFYVGVFHLDRWFNFDKGTFDDGSFPRQTGTGYLYHCIE</sequence>
<dbReference type="EMBL" id="LSBA01000038">
    <property type="protein sequence ID" value="KXZ13430.1"/>
    <property type="molecule type" value="Genomic_DNA"/>
</dbReference>
<reference evidence="2" key="1">
    <citation type="submission" date="2016-02" db="EMBL/GenBank/DDBJ databases">
        <authorList>
            <person name="Dunlap C."/>
        </authorList>
    </citation>
    <scope>NUCLEOTIDE SEQUENCE [LARGE SCALE GENOMIC DNA]</scope>
    <source>
        <strain evidence="2">NRRL B-41092</strain>
    </source>
</reference>
<dbReference type="SUPFAM" id="SSF56784">
    <property type="entry name" value="HAD-like"/>
    <property type="match status" value="1"/>
</dbReference>
<dbReference type="RefSeq" id="WP_061523204.1">
    <property type="nucleotide sequence ID" value="NZ_LSAZ01000019.1"/>
</dbReference>
<dbReference type="Gene3D" id="3.40.50.1000">
    <property type="entry name" value="HAD superfamily/HAD-like"/>
    <property type="match status" value="1"/>
</dbReference>
<comment type="caution">
    <text evidence="1">The sequence shown here is derived from an EMBL/GenBank/DDBJ whole genome shotgun (WGS) entry which is preliminary data.</text>
</comment>
<proteinExistence type="predicted"/>
<accession>A0A150F2R3</accession>
<dbReference type="STRING" id="1793963.AXI58_04655"/>
<protein>
    <submittedName>
        <fullName evidence="1">Uncharacterized protein</fullName>
    </submittedName>
</protein>
<name>A0A150F2R3_9BACI</name>
<organism evidence="1 2">
    <name type="scientific">Bacillus nakamurai</name>
    <dbReference type="NCBI Taxonomy" id="1793963"/>
    <lineage>
        <taxon>Bacteria</taxon>
        <taxon>Bacillati</taxon>
        <taxon>Bacillota</taxon>
        <taxon>Bacilli</taxon>
        <taxon>Bacillales</taxon>
        <taxon>Bacillaceae</taxon>
        <taxon>Bacillus</taxon>
    </lineage>
</organism>
<dbReference type="Gene3D" id="1.10.150.240">
    <property type="entry name" value="Putative phosphatase, domain 2"/>
    <property type="match status" value="1"/>
</dbReference>
<dbReference type="InterPro" id="IPR036412">
    <property type="entry name" value="HAD-like_sf"/>
</dbReference>